<proteinExistence type="predicted"/>
<organism evidence="1 2">
    <name type="scientific">Rotaria sordida</name>
    <dbReference type="NCBI Taxonomy" id="392033"/>
    <lineage>
        <taxon>Eukaryota</taxon>
        <taxon>Metazoa</taxon>
        <taxon>Spiralia</taxon>
        <taxon>Gnathifera</taxon>
        <taxon>Rotifera</taxon>
        <taxon>Eurotatoria</taxon>
        <taxon>Bdelloidea</taxon>
        <taxon>Philodinida</taxon>
        <taxon>Philodinidae</taxon>
        <taxon>Rotaria</taxon>
    </lineage>
</organism>
<dbReference type="AlphaFoldDB" id="A0A813U6T4"/>
<comment type="caution">
    <text evidence="1">The sequence shown here is derived from an EMBL/GenBank/DDBJ whole genome shotgun (WGS) entry which is preliminary data.</text>
</comment>
<accession>A0A813U6T4</accession>
<protein>
    <submittedName>
        <fullName evidence="1">Uncharacterized protein</fullName>
    </submittedName>
</protein>
<dbReference type="Proteomes" id="UP000663882">
    <property type="component" value="Unassembled WGS sequence"/>
</dbReference>
<evidence type="ECO:0000313" key="2">
    <source>
        <dbReference type="Proteomes" id="UP000663882"/>
    </source>
</evidence>
<sequence>MVHPQFQTVLGGRPLLYLFQFDDAEANLCGGGWSGRLQNPYMVLMDFQVPTVQAHAALLGFDAISMYALPGGTIEGSPFIDLVHTAQQ</sequence>
<evidence type="ECO:0000313" key="1">
    <source>
        <dbReference type="EMBL" id="CAF0824401.1"/>
    </source>
</evidence>
<gene>
    <name evidence="1" type="ORF">RFH988_LOCUS5105</name>
</gene>
<name>A0A813U6T4_9BILA</name>
<dbReference type="EMBL" id="CAJNOO010000140">
    <property type="protein sequence ID" value="CAF0824401.1"/>
    <property type="molecule type" value="Genomic_DNA"/>
</dbReference>
<reference evidence="1" key="1">
    <citation type="submission" date="2021-02" db="EMBL/GenBank/DDBJ databases">
        <authorList>
            <person name="Nowell W R."/>
        </authorList>
    </citation>
    <scope>NUCLEOTIDE SEQUENCE</scope>
</reference>